<evidence type="ECO:0000259" key="7">
    <source>
        <dbReference type="PROSITE" id="PS50222"/>
    </source>
</evidence>
<evidence type="ECO:0000256" key="2">
    <source>
        <dbReference type="ARBA" id="ARBA00022525"/>
    </source>
</evidence>
<dbReference type="GO" id="GO:0005576">
    <property type="term" value="C:extracellular region"/>
    <property type="evidence" value="ECO:0007669"/>
    <property type="project" value="UniProtKB-SubCell"/>
</dbReference>
<keyword evidence="3" id="KW-0106">Calcium</keyword>
<gene>
    <name evidence="8" type="primary">LOC100184555</name>
</gene>
<dbReference type="PROSITE" id="PS50222">
    <property type="entry name" value="EF_HAND_2"/>
    <property type="match status" value="1"/>
</dbReference>
<keyword evidence="4" id="KW-1015">Disulfide bond</keyword>
<evidence type="ECO:0000313" key="9">
    <source>
        <dbReference type="Proteomes" id="UP000008144"/>
    </source>
</evidence>
<evidence type="ECO:0000256" key="3">
    <source>
        <dbReference type="ARBA" id="ARBA00022837"/>
    </source>
</evidence>
<dbReference type="EMBL" id="EAAA01002715">
    <property type="status" value="NOT_ANNOTATED_CDS"/>
    <property type="molecule type" value="Genomic_DNA"/>
</dbReference>
<evidence type="ECO:0000256" key="1">
    <source>
        <dbReference type="ARBA" id="ARBA00004613"/>
    </source>
</evidence>
<keyword evidence="5" id="KW-0325">Glycoprotein</keyword>
<reference evidence="9" key="1">
    <citation type="journal article" date="2002" name="Science">
        <title>The draft genome of Ciona intestinalis: insights into chordate and vertebrate origins.</title>
        <authorList>
            <person name="Dehal P."/>
            <person name="Satou Y."/>
            <person name="Campbell R.K."/>
            <person name="Chapman J."/>
            <person name="Degnan B."/>
            <person name="De Tomaso A."/>
            <person name="Davidson B."/>
            <person name="Di Gregorio A."/>
            <person name="Gelpke M."/>
            <person name="Goodstein D.M."/>
            <person name="Harafuji N."/>
            <person name="Hastings K.E."/>
            <person name="Ho I."/>
            <person name="Hotta K."/>
            <person name="Huang W."/>
            <person name="Kawashima T."/>
            <person name="Lemaire P."/>
            <person name="Martinez D."/>
            <person name="Meinertzhagen I.A."/>
            <person name="Necula S."/>
            <person name="Nonaka M."/>
            <person name="Putnam N."/>
            <person name="Rash S."/>
            <person name="Saiga H."/>
            <person name="Satake M."/>
            <person name="Terry A."/>
            <person name="Yamada L."/>
            <person name="Wang H.G."/>
            <person name="Awazu S."/>
            <person name="Azumi K."/>
            <person name="Boore J."/>
            <person name="Branno M."/>
            <person name="Chin-Bow S."/>
            <person name="DeSantis R."/>
            <person name="Doyle S."/>
            <person name="Francino P."/>
            <person name="Keys D.N."/>
            <person name="Haga S."/>
            <person name="Hayashi H."/>
            <person name="Hino K."/>
            <person name="Imai K.S."/>
            <person name="Inaba K."/>
            <person name="Kano S."/>
            <person name="Kobayashi K."/>
            <person name="Kobayashi M."/>
            <person name="Lee B.I."/>
            <person name="Makabe K.W."/>
            <person name="Manohar C."/>
            <person name="Matassi G."/>
            <person name="Medina M."/>
            <person name="Mochizuki Y."/>
            <person name="Mount S."/>
            <person name="Morishita T."/>
            <person name="Miura S."/>
            <person name="Nakayama A."/>
            <person name="Nishizaka S."/>
            <person name="Nomoto H."/>
            <person name="Ohta F."/>
            <person name="Oishi K."/>
            <person name="Rigoutsos I."/>
            <person name="Sano M."/>
            <person name="Sasaki A."/>
            <person name="Sasakura Y."/>
            <person name="Shoguchi E."/>
            <person name="Shin-i T."/>
            <person name="Spagnuolo A."/>
            <person name="Stainier D."/>
            <person name="Suzuki M.M."/>
            <person name="Tassy O."/>
            <person name="Takatori N."/>
            <person name="Tokuoka M."/>
            <person name="Yagi K."/>
            <person name="Yoshizaki F."/>
            <person name="Wada S."/>
            <person name="Zhang C."/>
            <person name="Hyatt P.D."/>
            <person name="Larimer F."/>
            <person name="Detter C."/>
            <person name="Doggett N."/>
            <person name="Glavina T."/>
            <person name="Hawkins T."/>
            <person name="Richardson P."/>
            <person name="Lucas S."/>
            <person name="Kohara Y."/>
            <person name="Levine M."/>
            <person name="Satoh N."/>
            <person name="Rokhsar D.S."/>
        </authorList>
    </citation>
    <scope>NUCLEOTIDE SEQUENCE [LARGE SCALE GENOMIC DNA]</scope>
</reference>
<dbReference type="InParanoid" id="F6X7V3"/>
<reference evidence="8" key="3">
    <citation type="submission" date="2025-08" db="UniProtKB">
        <authorList>
            <consortium name="Ensembl"/>
        </authorList>
    </citation>
    <scope>IDENTIFICATION</scope>
</reference>
<accession>F6X7V3</accession>
<name>F6X7V3_CIOIN</name>
<evidence type="ECO:0000256" key="6">
    <source>
        <dbReference type="SAM" id="SignalP"/>
    </source>
</evidence>
<feature type="chain" id="PRO_5014090383" evidence="6">
    <location>
        <begin position="20"/>
        <end position="182"/>
    </location>
</feature>
<feature type="signal peptide" evidence="6">
    <location>
        <begin position="1"/>
        <end position="19"/>
    </location>
</feature>
<organism evidence="8 9">
    <name type="scientific">Ciona intestinalis</name>
    <name type="common">Transparent sea squirt</name>
    <name type="synonym">Ascidia intestinalis</name>
    <dbReference type="NCBI Taxonomy" id="7719"/>
    <lineage>
        <taxon>Eukaryota</taxon>
        <taxon>Metazoa</taxon>
        <taxon>Chordata</taxon>
        <taxon>Tunicata</taxon>
        <taxon>Ascidiacea</taxon>
        <taxon>Phlebobranchia</taxon>
        <taxon>Cionidae</taxon>
        <taxon>Ciona</taxon>
    </lineage>
</organism>
<reference evidence="8" key="2">
    <citation type="journal article" date="2008" name="Genome Biol.">
        <title>Improved genome assembly and evidence-based global gene model set for the chordate Ciona intestinalis: new insight into intron and operon populations.</title>
        <authorList>
            <person name="Satou Y."/>
            <person name="Mineta K."/>
            <person name="Ogasawara M."/>
            <person name="Sasakura Y."/>
            <person name="Shoguchi E."/>
            <person name="Ueno K."/>
            <person name="Yamada L."/>
            <person name="Matsumoto J."/>
            <person name="Wasserscheid J."/>
            <person name="Dewar K."/>
            <person name="Wiley G.B."/>
            <person name="Macmil S.L."/>
            <person name="Roe B.A."/>
            <person name="Zeller R.W."/>
            <person name="Hastings K.E."/>
            <person name="Lemaire P."/>
            <person name="Lindquist E."/>
            <person name="Endo T."/>
            <person name="Hotta K."/>
            <person name="Inaba K."/>
        </authorList>
    </citation>
    <scope>NUCLEOTIDE SEQUENCE [LARGE SCALE GENOMIC DNA]</scope>
    <source>
        <strain evidence="8">wild type</strain>
    </source>
</reference>
<evidence type="ECO:0000256" key="4">
    <source>
        <dbReference type="ARBA" id="ARBA00023157"/>
    </source>
</evidence>
<sequence length="182" mass="20745">MKLFLTYFTLVFFICLGDTFPLGPETRSLRMLEGESRPTHHHHHNHHHSDEDVNRLRRLDQIIGRIEDAAISRESDDEPIPDVDASDLSSVADVVSLVDNVVDTPDVKLNQLAFQIIALPHKFSRYDLNRDGYVTQLELAESTGTLLEDCADPFERADKDGDGLLTKEELHQAPWVFNERAR</sequence>
<protein>
    <submittedName>
        <fullName evidence="8">Uncharacterized LOC100184555</fullName>
    </submittedName>
</protein>
<dbReference type="GeneID" id="100184555"/>
<dbReference type="GO" id="GO:0005509">
    <property type="term" value="F:calcium ion binding"/>
    <property type="evidence" value="ECO:0007669"/>
    <property type="project" value="InterPro"/>
</dbReference>
<dbReference type="Ensembl" id="ENSCINT00000015376.3">
    <property type="protein sequence ID" value="ENSCINP00000015376.3"/>
    <property type="gene ID" value="ENSCING00000007501.3"/>
</dbReference>
<proteinExistence type="predicted"/>
<keyword evidence="2" id="KW-0964">Secreted</keyword>
<dbReference type="RefSeq" id="XP_002124868.1">
    <property type="nucleotide sequence ID" value="XM_002124832.5"/>
</dbReference>
<dbReference type="AlphaFoldDB" id="F6X7V3"/>
<feature type="domain" description="EF-hand" evidence="7">
    <location>
        <begin position="145"/>
        <end position="180"/>
    </location>
</feature>
<dbReference type="InterPro" id="IPR019577">
    <property type="entry name" value="SPARC/Testican_Ca-bd-dom"/>
</dbReference>
<dbReference type="InterPro" id="IPR002048">
    <property type="entry name" value="EF_hand_dom"/>
</dbReference>
<dbReference type="InterPro" id="IPR018247">
    <property type="entry name" value="EF_Hand_1_Ca_BS"/>
</dbReference>
<reference evidence="8" key="4">
    <citation type="submission" date="2025-09" db="UniProtKB">
        <authorList>
            <consortium name="Ensembl"/>
        </authorList>
    </citation>
    <scope>IDENTIFICATION</scope>
</reference>
<dbReference type="KEGG" id="cin:100184555"/>
<dbReference type="HOGENOM" id="CLU_1524597_0_0_1"/>
<dbReference type="OrthoDB" id="6072491at2759"/>
<dbReference type="InterPro" id="IPR011992">
    <property type="entry name" value="EF-hand-dom_pair"/>
</dbReference>
<comment type="subcellular location">
    <subcellularLocation>
        <location evidence="1">Secreted</location>
    </subcellularLocation>
</comment>
<dbReference type="Pfam" id="PF10591">
    <property type="entry name" value="SPARC_Ca_bdg"/>
    <property type="match status" value="1"/>
</dbReference>
<dbReference type="Gene3D" id="1.10.238.10">
    <property type="entry name" value="EF-hand"/>
    <property type="match status" value="1"/>
</dbReference>
<keyword evidence="6" id="KW-0732">Signal</keyword>
<dbReference type="PROSITE" id="PS00018">
    <property type="entry name" value="EF_HAND_1"/>
    <property type="match status" value="1"/>
</dbReference>
<evidence type="ECO:0000256" key="5">
    <source>
        <dbReference type="ARBA" id="ARBA00023180"/>
    </source>
</evidence>
<dbReference type="OMA" id="AFRINTA"/>
<keyword evidence="9" id="KW-1185">Reference proteome</keyword>
<dbReference type="GeneTree" id="ENSGT00390000004250"/>
<dbReference type="SUPFAM" id="SSF47473">
    <property type="entry name" value="EF-hand"/>
    <property type="match status" value="1"/>
</dbReference>
<accession>A0A1W2W5X9</accession>
<evidence type="ECO:0000313" key="8">
    <source>
        <dbReference type="Ensembl" id="ENSCINP00000015376.3"/>
    </source>
</evidence>
<dbReference type="Proteomes" id="UP000008144">
    <property type="component" value="Chromosome 8"/>
</dbReference>